<evidence type="ECO:0000313" key="2">
    <source>
        <dbReference type="EMBL" id="KAL2831379.1"/>
    </source>
</evidence>
<evidence type="ECO:0000313" key="3">
    <source>
        <dbReference type="Proteomes" id="UP001610335"/>
    </source>
</evidence>
<accession>A0ABR4IUF6</accession>
<comment type="caution">
    <text evidence="2">The sequence shown here is derived from an EMBL/GenBank/DDBJ whole genome shotgun (WGS) entry which is preliminary data.</text>
</comment>
<name>A0ABR4IUF6_9EURO</name>
<dbReference type="EMBL" id="JBFXLS010000009">
    <property type="protein sequence ID" value="KAL2831379.1"/>
    <property type="molecule type" value="Genomic_DNA"/>
</dbReference>
<feature type="region of interest" description="Disordered" evidence="1">
    <location>
        <begin position="1"/>
        <end position="40"/>
    </location>
</feature>
<feature type="compositionally biased region" description="Polar residues" evidence="1">
    <location>
        <begin position="134"/>
        <end position="143"/>
    </location>
</feature>
<gene>
    <name evidence="2" type="ORF">BDW59DRAFT_157808</name>
</gene>
<proteinExistence type="predicted"/>
<keyword evidence="3" id="KW-1185">Reference proteome</keyword>
<dbReference type="Proteomes" id="UP001610335">
    <property type="component" value="Unassembled WGS sequence"/>
</dbReference>
<protein>
    <submittedName>
        <fullName evidence="2">Uncharacterized protein</fullName>
    </submittedName>
</protein>
<sequence>MAGPASHLPHMASRSQLSYNTNGSNSTETQPPAAFLCPFPTTTQHGYQPLSPQPYNPALPGSFHNDFLGSLHANAGHYTIAAEREREWGSHAGPDLNSSAKFGFPAIFQAENHNNSGQGQSYDDMTALITPDSSDGTVASSSLLPAPRGTPSSDSNINEGVATQLAEFSSAVFHSQAEIAGIASAVAEYIAWMRKVPAGISPSNTNVVFSNVLDSVEDRLREMGEMAQNKPRAAFREMVAGIRRLGPAGAPIYNSLGGLEEEFEKQSADMADFFSTRYNACAFLSGQAQNVPSGLAPRSKSCQSSGSE</sequence>
<organism evidence="2 3">
    <name type="scientific">Aspergillus cavernicola</name>
    <dbReference type="NCBI Taxonomy" id="176166"/>
    <lineage>
        <taxon>Eukaryota</taxon>
        <taxon>Fungi</taxon>
        <taxon>Dikarya</taxon>
        <taxon>Ascomycota</taxon>
        <taxon>Pezizomycotina</taxon>
        <taxon>Eurotiomycetes</taxon>
        <taxon>Eurotiomycetidae</taxon>
        <taxon>Eurotiales</taxon>
        <taxon>Aspergillaceae</taxon>
        <taxon>Aspergillus</taxon>
        <taxon>Aspergillus subgen. Nidulantes</taxon>
    </lineage>
</organism>
<evidence type="ECO:0000256" key="1">
    <source>
        <dbReference type="SAM" id="MobiDB-lite"/>
    </source>
</evidence>
<feature type="compositionally biased region" description="Polar residues" evidence="1">
    <location>
        <begin position="13"/>
        <end position="30"/>
    </location>
</feature>
<reference evidence="2 3" key="1">
    <citation type="submission" date="2024-07" db="EMBL/GenBank/DDBJ databases">
        <title>Section-level genome sequencing and comparative genomics of Aspergillus sections Usti and Cavernicolus.</title>
        <authorList>
            <consortium name="Lawrence Berkeley National Laboratory"/>
            <person name="Nybo J.L."/>
            <person name="Vesth T.C."/>
            <person name="Theobald S."/>
            <person name="Frisvad J.C."/>
            <person name="Larsen T.O."/>
            <person name="Kjaerboelling I."/>
            <person name="Rothschild-Mancinelli K."/>
            <person name="Lyhne E.K."/>
            <person name="Kogle M.E."/>
            <person name="Barry K."/>
            <person name="Clum A."/>
            <person name="Na H."/>
            <person name="Ledsgaard L."/>
            <person name="Lin J."/>
            <person name="Lipzen A."/>
            <person name="Kuo A."/>
            <person name="Riley R."/>
            <person name="Mondo S."/>
            <person name="LaButti K."/>
            <person name="Haridas S."/>
            <person name="Pangalinan J."/>
            <person name="Salamov A.A."/>
            <person name="Simmons B.A."/>
            <person name="Magnuson J.K."/>
            <person name="Chen J."/>
            <person name="Drula E."/>
            <person name="Henrissat B."/>
            <person name="Wiebenga A."/>
            <person name="Lubbers R.J."/>
            <person name="Gomes A.C."/>
            <person name="Makela M.R."/>
            <person name="Stajich J."/>
            <person name="Grigoriev I.V."/>
            <person name="Mortensen U.H."/>
            <person name="De vries R.P."/>
            <person name="Baker S.E."/>
            <person name="Andersen M.R."/>
        </authorList>
    </citation>
    <scope>NUCLEOTIDE SEQUENCE [LARGE SCALE GENOMIC DNA]</scope>
    <source>
        <strain evidence="2 3">CBS 600.67</strain>
    </source>
</reference>
<feature type="region of interest" description="Disordered" evidence="1">
    <location>
        <begin position="134"/>
        <end position="154"/>
    </location>
</feature>